<dbReference type="EMBL" id="JACGCM010000792">
    <property type="protein sequence ID" value="KAF6166440.1"/>
    <property type="molecule type" value="Genomic_DNA"/>
</dbReference>
<evidence type="ECO:0000313" key="2">
    <source>
        <dbReference type="Proteomes" id="UP000541444"/>
    </source>
</evidence>
<gene>
    <name evidence="1" type="ORF">GIB67_034991</name>
</gene>
<keyword evidence="2" id="KW-1185">Reference proteome</keyword>
<organism evidence="1 2">
    <name type="scientific">Kingdonia uniflora</name>
    <dbReference type="NCBI Taxonomy" id="39325"/>
    <lineage>
        <taxon>Eukaryota</taxon>
        <taxon>Viridiplantae</taxon>
        <taxon>Streptophyta</taxon>
        <taxon>Embryophyta</taxon>
        <taxon>Tracheophyta</taxon>
        <taxon>Spermatophyta</taxon>
        <taxon>Magnoliopsida</taxon>
        <taxon>Ranunculales</taxon>
        <taxon>Circaeasteraceae</taxon>
        <taxon>Kingdonia</taxon>
    </lineage>
</organism>
<comment type="caution">
    <text evidence="1">The sequence shown here is derived from an EMBL/GenBank/DDBJ whole genome shotgun (WGS) entry which is preliminary data.</text>
</comment>
<dbReference type="Proteomes" id="UP000541444">
    <property type="component" value="Unassembled WGS sequence"/>
</dbReference>
<name>A0A7J7NHF9_9MAGN</name>
<accession>A0A7J7NHF9</accession>
<dbReference type="AlphaFoldDB" id="A0A7J7NHF9"/>
<sequence length="131" mass="14521">MASFAISEEGEGNDQNNQQGEVSIHENLVLGRTSNTHQPAKKSIVDLLNGQFSGVNLNQAMCSWPDMSVPPRLIGGFGNPRLQSMSYDSYHHPSLQGYAPHFPSGYLTQKSKEEIYAPYHVPTPRGYNPFL</sequence>
<proteinExistence type="predicted"/>
<protein>
    <submittedName>
        <fullName evidence="1">Uncharacterized protein</fullName>
    </submittedName>
</protein>
<evidence type="ECO:0000313" key="1">
    <source>
        <dbReference type="EMBL" id="KAF6166440.1"/>
    </source>
</evidence>
<reference evidence="1 2" key="1">
    <citation type="journal article" date="2020" name="IScience">
        <title>Genome Sequencing of the Endangered Kingdonia uniflora (Circaeasteraceae, Ranunculales) Reveals Potential Mechanisms of Evolutionary Specialization.</title>
        <authorList>
            <person name="Sun Y."/>
            <person name="Deng T."/>
            <person name="Zhang A."/>
            <person name="Moore M.J."/>
            <person name="Landis J.B."/>
            <person name="Lin N."/>
            <person name="Zhang H."/>
            <person name="Zhang X."/>
            <person name="Huang J."/>
            <person name="Zhang X."/>
            <person name="Sun H."/>
            <person name="Wang H."/>
        </authorList>
    </citation>
    <scope>NUCLEOTIDE SEQUENCE [LARGE SCALE GENOMIC DNA]</scope>
    <source>
        <strain evidence="1">TB1705</strain>
        <tissue evidence="1">Leaf</tissue>
    </source>
</reference>